<dbReference type="AlphaFoldDB" id="A0A4Y3KET4"/>
<feature type="binding site" evidence="5">
    <location>
        <position position="74"/>
    </location>
    <ligand>
        <name>ATP</name>
        <dbReference type="ChEBI" id="CHEBI:30616"/>
    </ligand>
</feature>
<evidence type="ECO:0000256" key="4">
    <source>
        <dbReference type="ARBA" id="ARBA00023186"/>
    </source>
</evidence>
<dbReference type="SUPFAM" id="SSF55874">
    <property type="entry name" value="ATPase domain of HSP90 chaperone/DNA topoisomerase II/histidine kinase"/>
    <property type="match status" value="1"/>
</dbReference>
<dbReference type="GO" id="GO:0051082">
    <property type="term" value="F:unfolded protein binding"/>
    <property type="evidence" value="ECO:0007669"/>
    <property type="project" value="InterPro"/>
</dbReference>
<sequence length="647" mass="69358">MSEDLTAAGRAFQVDLRGVVDLLARHLYSGPRVYVRELLQNGVDAITARRLHDADAPARVRLRPGPGGTLEVTDTGIGLTPAQATELLATVGRSSKRDLDLGLGREEFLGQFGIGLLSAFMVADEIELVSRSAVETDEPPVRWVGYADGRYDLTVLPRDADVPAGSTVRLRARRDAEHWLSADTVVALAQEFGSLLPVDVAVEVPLPDVTGGAPATAWRRVSEPSLPWLATYPDEAARTAALAAYCERTLGFTPLAHIDLSVPLAGLTGVAFVLPTAVPPGAGSRHRVYLKRMLLGTHVDDLLPEWAFFVRCVVDTSVLRPTASREQLYGDELLLATQEALAAQVRAWTVAALTASSTGLAGSSDPDLTAAAGMPPATTRRIVSTHHLALRSLATTDDEVLDLVAQVLPFETTDGATTLAQVRADVGEVLHTTRVEDFRRVAPVARAQGMTVVNAGYVYDDELLARLALRPGWQVRELRAQDVAQVLGAVEPHRELEVLDQVQAAAAVVRPLDCALVLRSFEPAEVPAVLLQDRDGEHQQDVRRTVAAQDDLWGGVLAGFVSGEDEPARRLVVNDANPTVRRLLAADPADPVLVAGVRSMYVTAVLLAGEPLRAREAELMNDAMSVLLEAGLTRPGAALPDETQEDV</sequence>
<name>A0A4Y3KET4_CELUD</name>
<reference evidence="6 7" key="1">
    <citation type="submission" date="2019-06" db="EMBL/GenBank/DDBJ databases">
        <title>Whole genome shotgun sequence of Cellulomonas uda NBRC 3747.</title>
        <authorList>
            <person name="Hosoyama A."/>
            <person name="Uohara A."/>
            <person name="Ohji S."/>
            <person name="Ichikawa N."/>
        </authorList>
    </citation>
    <scope>NUCLEOTIDE SEQUENCE [LARGE SCALE GENOMIC DNA]</scope>
    <source>
        <strain evidence="6 7">NBRC 3747</strain>
    </source>
</reference>
<protein>
    <submittedName>
        <fullName evidence="6">Molecular chaperone HtpG</fullName>
    </submittedName>
</protein>
<proteinExistence type="inferred from homology"/>
<feature type="binding site" evidence="5">
    <location>
        <position position="41"/>
    </location>
    <ligand>
        <name>ATP</name>
        <dbReference type="ChEBI" id="CHEBI:30616"/>
    </ligand>
</feature>
<dbReference type="SUPFAM" id="SSF54211">
    <property type="entry name" value="Ribosomal protein S5 domain 2-like"/>
    <property type="match status" value="1"/>
</dbReference>
<dbReference type="InterPro" id="IPR036890">
    <property type="entry name" value="HATPase_C_sf"/>
</dbReference>
<dbReference type="EMBL" id="BJLP01000030">
    <property type="protein sequence ID" value="GEA81518.1"/>
    <property type="molecule type" value="Genomic_DNA"/>
</dbReference>
<keyword evidence="7" id="KW-1185">Reference proteome</keyword>
<keyword evidence="4" id="KW-0143">Chaperone</keyword>
<keyword evidence="2 5" id="KW-0547">Nucleotide-binding</keyword>
<dbReference type="InterPro" id="IPR020575">
    <property type="entry name" value="Hsp90_N"/>
</dbReference>
<dbReference type="PANTHER" id="PTHR11528">
    <property type="entry name" value="HEAT SHOCK PROTEIN 90 FAMILY MEMBER"/>
    <property type="match status" value="1"/>
</dbReference>
<evidence type="ECO:0000256" key="5">
    <source>
        <dbReference type="PIRSR" id="PIRSR002583-1"/>
    </source>
</evidence>
<gene>
    <name evidence="6" type="ORF">CUD01_19620</name>
</gene>
<dbReference type="Gene3D" id="3.30.565.10">
    <property type="entry name" value="Histidine kinase-like ATPase, C-terminal domain"/>
    <property type="match status" value="1"/>
</dbReference>
<keyword evidence="3 5" id="KW-0067">ATP-binding</keyword>
<dbReference type="NCBIfam" id="NF010683">
    <property type="entry name" value="PRK14083.1"/>
    <property type="match status" value="1"/>
</dbReference>
<dbReference type="GO" id="GO:0016887">
    <property type="term" value="F:ATP hydrolysis activity"/>
    <property type="evidence" value="ECO:0007669"/>
    <property type="project" value="InterPro"/>
</dbReference>
<evidence type="ECO:0000313" key="7">
    <source>
        <dbReference type="Proteomes" id="UP000315842"/>
    </source>
</evidence>
<feature type="binding site" evidence="5">
    <location>
        <position position="37"/>
    </location>
    <ligand>
        <name>ATP</name>
        <dbReference type="ChEBI" id="CHEBI:30616"/>
    </ligand>
</feature>
<dbReference type="GO" id="GO:0005524">
    <property type="term" value="F:ATP binding"/>
    <property type="evidence" value="ECO:0007669"/>
    <property type="project" value="UniProtKB-KW"/>
</dbReference>
<evidence type="ECO:0000256" key="1">
    <source>
        <dbReference type="ARBA" id="ARBA00008239"/>
    </source>
</evidence>
<dbReference type="PIRSF" id="PIRSF002583">
    <property type="entry name" value="Hsp90"/>
    <property type="match status" value="1"/>
</dbReference>
<dbReference type="GO" id="GO:0140662">
    <property type="term" value="F:ATP-dependent protein folding chaperone"/>
    <property type="evidence" value="ECO:0007669"/>
    <property type="project" value="InterPro"/>
</dbReference>
<evidence type="ECO:0000313" key="6">
    <source>
        <dbReference type="EMBL" id="GEA81518.1"/>
    </source>
</evidence>
<dbReference type="PRINTS" id="PR00775">
    <property type="entry name" value="HEATSHOCK90"/>
</dbReference>
<dbReference type="InterPro" id="IPR020568">
    <property type="entry name" value="Ribosomal_Su5_D2-typ_SF"/>
</dbReference>
<dbReference type="Proteomes" id="UP000315842">
    <property type="component" value="Unassembled WGS sequence"/>
</dbReference>
<comment type="similarity">
    <text evidence="1">Belongs to the heat shock protein 90 family.</text>
</comment>
<comment type="caution">
    <text evidence="6">The sequence shown here is derived from an EMBL/GenBank/DDBJ whole genome shotgun (WGS) entry which is preliminary data.</text>
</comment>
<dbReference type="InterPro" id="IPR001404">
    <property type="entry name" value="Hsp90_fam"/>
</dbReference>
<evidence type="ECO:0000256" key="3">
    <source>
        <dbReference type="ARBA" id="ARBA00022840"/>
    </source>
</evidence>
<accession>A0A4Y3KET4</accession>
<evidence type="ECO:0000256" key="2">
    <source>
        <dbReference type="ARBA" id="ARBA00022741"/>
    </source>
</evidence>
<dbReference type="Gene3D" id="3.30.230.80">
    <property type="match status" value="1"/>
</dbReference>
<organism evidence="6 7">
    <name type="scientific">Cellulomonas uda</name>
    <dbReference type="NCBI Taxonomy" id="1714"/>
    <lineage>
        <taxon>Bacteria</taxon>
        <taxon>Bacillati</taxon>
        <taxon>Actinomycetota</taxon>
        <taxon>Actinomycetes</taxon>
        <taxon>Micrococcales</taxon>
        <taxon>Cellulomonadaceae</taxon>
        <taxon>Cellulomonas</taxon>
    </lineage>
</organism>
<dbReference type="RefSeq" id="WP_141320743.1">
    <property type="nucleotide sequence ID" value="NZ_BJLP01000030.1"/>
</dbReference>